<sequence>PRPLIYRVVDTPPQPQPHPNRPPCVCSRANFVTPFLPFARRPASHSLTNLTSLLALVLWLLVSPSINCESLLPKHHPHVLACLLRLVS</sequence>
<gene>
    <name evidence="1" type="ORF">J3D65DRAFT_589495</name>
</gene>
<organism evidence="1 2">
    <name type="scientific">Phyllosticta citribraziliensis</name>
    <dbReference type="NCBI Taxonomy" id="989973"/>
    <lineage>
        <taxon>Eukaryota</taxon>
        <taxon>Fungi</taxon>
        <taxon>Dikarya</taxon>
        <taxon>Ascomycota</taxon>
        <taxon>Pezizomycotina</taxon>
        <taxon>Dothideomycetes</taxon>
        <taxon>Dothideomycetes incertae sedis</taxon>
        <taxon>Botryosphaeriales</taxon>
        <taxon>Phyllostictaceae</taxon>
        <taxon>Phyllosticta</taxon>
    </lineage>
</organism>
<feature type="non-terminal residue" evidence="1">
    <location>
        <position position="1"/>
    </location>
</feature>
<accession>A0ABR1LQ45</accession>
<dbReference type="EMBL" id="JBBPEH010000006">
    <property type="protein sequence ID" value="KAK7537309.1"/>
    <property type="molecule type" value="Genomic_DNA"/>
</dbReference>
<dbReference type="GeneID" id="92030684"/>
<comment type="caution">
    <text evidence="1">The sequence shown here is derived from an EMBL/GenBank/DDBJ whole genome shotgun (WGS) entry which is preliminary data.</text>
</comment>
<protein>
    <submittedName>
        <fullName evidence="1">Uncharacterized protein</fullName>
    </submittedName>
</protein>
<reference evidence="1 2" key="1">
    <citation type="submission" date="2024-04" db="EMBL/GenBank/DDBJ databases">
        <title>Phyllosticta paracitricarpa is synonymous to the EU quarantine fungus P. citricarpa based on phylogenomic analyses.</title>
        <authorList>
            <consortium name="Lawrence Berkeley National Laboratory"/>
            <person name="Van ingen-buijs V.A."/>
            <person name="Van westerhoven A.C."/>
            <person name="Haridas S."/>
            <person name="Skiadas P."/>
            <person name="Martin F."/>
            <person name="Groenewald J.Z."/>
            <person name="Crous P.W."/>
            <person name="Seidl M.F."/>
        </authorList>
    </citation>
    <scope>NUCLEOTIDE SEQUENCE [LARGE SCALE GENOMIC DNA]</scope>
    <source>
        <strain evidence="1 2">CPC 17464</strain>
    </source>
</reference>
<name>A0ABR1LQ45_9PEZI</name>
<evidence type="ECO:0000313" key="2">
    <source>
        <dbReference type="Proteomes" id="UP001360953"/>
    </source>
</evidence>
<proteinExistence type="predicted"/>
<evidence type="ECO:0000313" key="1">
    <source>
        <dbReference type="EMBL" id="KAK7537309.1"/>
    </source>
</evidence>
<keyword evidence="2" id="KW-1185">Reference proteome</keyword>
<dbReference type="Proteomes" id="UP001360953">
    <property type="component" value="Unassembled WGS sequence"/>
</dbReference>
<dbReference type="RefSeq" id="XP_066655460.1">
    <property type="nucleotide sequence ID" value="XM_066797778.1"/>
</dbReference>